<evidence type="ECO:0000313" key="2">
    <source>
        <dbReference type="Proteomes" id="UP000655751"/>
    </source>
</evidence>
<dbReference type="EMBL" id="JADMLG010000012">
    <property type="protein sequence ID" value="MBH0779823.1"/>
    <property type="molecule type" value="Genomic_DNA"/>
</dbReference>
<evidence type="ECO:0000313" key="1">
    <source>
        <dbReference type="EMBL" id="MBH0779823.1"/>
    </source>
</evidence>
<keyword evidence="2" id="KW-1185">Reference proteome</keyword>
<dbReference type="AlphaFoldDB" id="A0A931IHP4"/>
<proteinExistence type="predicted"/>
<accession>A0A931IHP4</accession>
<protein>
    <submittedName>
        <fullName evidence="1">Uncharacterized protein</fullName>
    </submittedName>
</protein>
<name>A0A931IHP4_9NOCA</name>
<organism evidence="1 2">
    <name type="scientific">Nocardia bovistercoris</name>
    <dbReference type="NCBI Taxonomy" id="2785916"/>
    <lineage>
        <taxon>Bacteria</taxon>
        <taxon>Bacillati</taxon>
        <taxon>Actinomycetota</taxon>
        <taxon>Actinomycetes</taxon>
        <taxon>Mycobacteriales</taxon>
        <taxon>Nocardiaceae</taxon>
        <taxon>Nocardia</taxon>
    </lineage>
</organism>
<gene>
    <name evidence="1" type="ORF">IT779_26470</name>
</gene>
<dbReference type="RefSeq" id="WP_196152133.1">
    <property type="nucleotide sequence ID" value="NZ_JADMLG010000012.1"/>
</dbReference>
<comment type="caution">
    <text evidence="1">The sequence shown here is derived from an EMBL/GenBank/DDBJ whole genome shotgun (WGS) entry which is preliminary data.</text>
</comment>
<dbReference type="Proteomes" id="UP000655751">
    <property type="component" value="Unassembled WGS sequence"/>
</dbReference>
<reference evidence="1" key="1">
    <citation type="submission" date="2020-11" db="EMBL/GenBank/DDBJ databases">
        <title>Nocardia NEAU-351.nov., a novel actinomycete isolated from the cow dung.</title>
        <authorList>
            <person name="Zhang X."/>
        </authorList>
    </citation>
    <scope>NUCLEOTIDE SEQUENCE</scope>
    <source>
        <strain evidence="1">NEAU-351</strain>
    </source>
</reference>
<sequence length="78" mass="9079">MQTEGVHTARGKIWRWNRKRATGIVESTTGYQIWFGLDSLRGRKLDDINLGDVVDVEYEFAQQDSHDRRAVLITWVES</sequence>